<name>X0S6D1_9ZZZZ</name>
<sequence>MYEKFFEPGEVTEIRAFGLDGRRKTVWEGFAGGGIVSGYFNNMTDFGRCAAALDQAGAEGVYFTLNPVLPDLLARSVNRLKGFNNKMKLTSDHEVACLRWLLVDLDPKRPAGISSSDVELQNARNLQTKVKAWLVKQDLYQEQELIEAMSGNGYHLLCPVPGWPVEDEY</sequence>
<reference evidence="1" key="1">
    <citation type="journal article" date="2014" name="Front. Microbiol.">
        <title>High frequency of phylogenetically diverse reductive dehalogenase-homologous genes in deep subseafloor sedimentary metagenomes.</title>
        <authorList>
            <person name="Kawai M."/>
            <person name="Futagami T."/>
            <person name="Toyoda A."/>
            <person name="Takaki Y."/>
            <person name="Nishi S."/>
            <person name="Hori S."/>
            <person name="Arai W."/>
            <person name="Tsubouchi T."/>
            <person name="Morono Y."/>
            <person name="Uchiyama I."/>
            <person name="Ito T."/>
            <person name="Fujiyama A."/>
            <person name="Inagaki F."/>
            <person name="Takami H."/>
        </authorList>
    </citation>
    <scope>NUCLEOTIDE SEQUENCE</scope>
    <source>
        <strain evidence="1">Expedition CK06-06</strain>
    </source>
</reference>
<dbReference type="EMBL" id="BARS01007935">
    <property type="protein sequence ID" value="GAF71457.1"/>
    <property type="molecule type" value="Genomic_DNA"/>
</dbReference>
<organism evidence="1">
    <name type="scientific">marine sediment metagenome</name>
    <dbReference type="NCBI Taxonomy" id="412755"/>
    <lineage>
        <taxon>unclassified sequences</taxon>
        <taxon>metagenomes</taxon>
        <taxon>ecological metagenomes</taxon>
    </lineage>
</organism>
<evidence type="ECO:0000313" key="1">
    <source>
        <dbReference type="EMBL" id="GAF71457.1"/>
    </source>
</evidence>
<protein>
    <submittedName>
        <fullName evidence="1">Uncharacterized protein</fullName>
    </submittedName>
</protein>
<comment type="caution">
    <text evidence="1">The sequence shown here is derived from an EMBL/GenBank/DDBJ whole genome shotgun (WGS) entry which is preliminary data.</text>
</comment>
<accession>X0S6D1</accession>
<gene>
    <name evidence="1" type="ORF">S01H1_15202</name>
</gene>
<feature type="non-terminal residue" evidence="1">
    <location>
        <position position="169"/>
    </location>
</feature>
<proteinExistence type="predicted"/>
<dbReference type="AlphaFoldDB" id="X0S6D1"/>